<dbReference type="AlphaFoldDB" id="A0A140DXD7"/>
<dbReference type="Proteomes" id="UP000069771">
    <property type="component" value="Chromosome"/>
</dbReference>
<dbReference type="KEGG" id="fro:AALO17_21800"/>
<dbReference type="EMBL" id="CP011391">
    <property type="protein sequence ID" value="AMK55314.1"/>
    <property type="molecule type" value="Genomic_DNA"/>
</dbReference>
<gene>
    <name evidence="1" type="ORF">AALO17_21800</name>
</gene>
<keyword evidence="2" id="KW-1185">Reference proteome</keyword>
<evidence type="ECO:0000313" key="1">
    <source>
        <dbReference type="EMBL" id="AMK55314.1"/>
    </source>
</evidence>
<sequence length="51" mass="5793">MMQSAVFLFVRFEGGTGPGNWQTWSGKSGTKLVRHGWKLFVKISSRYNQSV</sequence>
<name>A0A140DXD7_9FIRM</name>
<accession>A0A140DXD7</accession>
<organism evidence="1 2">
    <name type="scientific">Faecalibaculum rodentium</name>
    <dbReference type="NCBI Taxonomy" id="1702221"/>
    <lineage>
        <taxon>Bacteria</taxon>
        <taxon>Bacillati</taxon>
        <taxon>Bacillota</taxon>
        <taxon>Erysipelotrichia</taxon>
        <taxon>Erysipelotrichales</taxon>
        <taxon>Erysipelotrichaceae</taxon>
        <taxon>Faecalibaculum</taxon>
    </lineage>
</organism>
<reference evidence="1 2" key="1">
    <citation type="journal article" date="2016" name="Gut Pathog.">
        <title>Whole genome sequencing of "Faecalibaculum rodentium" ALO17, isolated from C57BL/6J laboratory mouse feces.</title>
        <authorList>
            <person name="Lim S."/>
            <person name="Chang D.H."/>
            <person name="Ahn S."/>
            <person name="Kim B.C."/>
        </authorList>
    </citation>
    <scope>NUCLEOTIDE SEQUENCE [LARGE SCALE GENOMIC DNA]</scope>
    <source>
        <strain evidence="1 2">Alo17</strain>
    </source>
</reference>
<proteinExistence type="predicted"/>
<dbReference type="STRING" id="1702221.AALO17_21800"/>
<protein>
    <submittedName>
        <fullName evidence="1">Uncharacterized protein</fullName>
    </submittedName>
</protein>
<evidence type="ECO:0000313" key="2">
    <source>
        <dbReference type="Proteomes" id="UP000069771"/>
    </source>
</evidence>